<dbReference type="PANTHER" id="PTHR31257:SF2">
    <property type="entry name" value="RICIN B-LIKE LECTIN EULS3"/>
    <property type="match status" value="1"/>
</dbReference>
<comment type="caution">
    <text evidence="2">The sequence shown here is derived from an EMBL/GenBank/DDBJ whole genome shotgun (WGS) entry which is preliminary data.</text>
</comment>
<dbReference type="EMBL" id="JABFUD020000004">
    <property type="protein sequence ID" value="KAI5081293.1"/>
    <property type="molecule type" value="Genomic_DNA"/>
</dbReference>
<organism evidence="2 3">
    <name type="scientific">Adiantum capillus-veneris</name>
    <name type="common">Maidenhair fern</name>
    <dbReference type="NCBI Taxonomy" id="13818"/>
    <lineage>
        <taxon>Eukaryota</taxon>
        <taxon>Viridiplantae</taxon>
        <taxon>Streptophyta</taxon>
        <taxon>Embryophyta</taxon>
        <taxon>Tracheophyta</taxon>
        <taxon>Polypodiopsida</taxon>
        <taxon>Polypodiidae</taxon>
        <taxon>Polypodiales</taxon>
        <taxon>Pteridineae</taxon>
        <taxon>Pteridaceae</taxon>
        <taxon>Vittarioideae</taxon>
        <taxon>Adiantum</taxon>
    </lineage>
</organism>
<dbReference type="PANTHER" id="PTHR31257">
    <property type="entry name" value="RICIN B-LIKE LECTIN EULS3"/>
    <property type="match status" value="1"/>
</dbReference>
<sequence length="147" mass="16244">RALFLVCISSLTGPASASISEFLLLEGITYKTSLSLSLTHTHTHTHTHTQSPRIMAAPVFYTISSVQYQGYKLTQRGPQVVLEAEDSDNPFQVWYKDDWWRFTEDKAGNPAFALINNGSKAALKADADATPSHVLLLLRTSLTANHI</sequence>
<gene>
    <name evidence="2" type="ORF">GOP47_0004476</name>
</gene>
<proteinExistence type="predicted"/>
<keyword evidence="3" id="KW-1185">Reference proteome</keyword>
<evidence type="ECO:0000256" key="1">
    <source>
        <dbReference type="SAM" id="SignalP"/>
    </source>
</evidence>
<feature type="signal peptide" evidence="1">
    <location>
        <begin position="1"/>
        <end position="17"/>
    </location>
</feature>
<feature type="non-terminal residue" evidence="2">
    <location>
        <position position="1"/>
    </location>
</feature>
<dbReference type="Proteomes" id="UP000886520">
    <property type="component" value="Chromosome 4"/>
</dbReference>
<accession>A0A9D4ZMM5</accession>
<dbReference type="AlphaFoldDB" id="A0A9D4ZMM5"/>
<feature type="chain" id="PRO_5038933538" evidence="1">
    <location>
        <begin position="18"/>
        <end position="147"/>
    </location>
</feature>
<evidence type="ECO:0000313" key="2">
    <source>
        <dbReference type="EMBL" id="KAI5081293.1"/>
    </source>
</evidence>
<evidence type="ECO:0000313" key="3">
    <source>
        <dbReference type="Proteomes" id="UP000886520"/>
    </source>
</evidence>
<protein>
    <submittedName>
        <fullName evidence="2">Uncharacterized protein</fullName>
    </submittedName>
</protein>
<dbReference type="InterPro" id="IPR040249">
    <property type="entry name" value="Ricin_B-like_lectin_EULS3-like"/>
</dbReference>
<name>A0A9D4ZMM5_ADICA</name>
<keyword evidence="1" id="KW-0732">Signal</keyword>
<reference evidence="2" key="1">
    <citation type="submission" date="2021-01" db="EMBL/GenBank/DDBJ databases">
        <title>Adiantum capillus-veneris genome.</title>
        <authorList>
            <person name="Fang Y."/>
            <person name="Liao Q."/>
        </authorList>
    </citation>
    <scope>NUCLEOTIDE SEQUENCE</scope>
    <source>
        <strain evidence="2">H3</strain>
        <tissue evidence="2">Leaf</tissue>
    </source>
</reference>